<sequence>MARIFTVLSALILAASGLAFDAGRVASAAWNEADAELPAGAFGVQAAFAQRPSEGITHTDPAADEKDYERLRNLALSGDYVGAQRGLMQLLAHDDLPVVLRMRVYVTTISIATIFEDWPQAFSLLNEAMPYLPAAPEEAARMLGAAAQLYATVGETGRALDLGVRAVRAAEASTDPLPLCHAMTALAIAYESDEIFGIAQQWRERQVEACTRAGDALFAANGKYGLGMALAMQGLNRQALEWGETSLVDYEAHAYDAGASDARLLIARSLVALGEEPRRADALLSDLAARYRDHHPAALSLAEVEKLRSALAESRGDTQASLAHLKEAMKHSQEAERRARARRLAYLQIEFDTQLKEQKISLLEAEKALAEANATSAHRRQLLLATGLVGLVASFVLLLLLLRRTLRDRKRYRWGAEHDGLTRLINHQHLRKVGEAAFARAGQAGVPFTAIAVDIDLFKQINDTHGHAAGDEALCAMGTWIRDVVGDRGIAARRGGDEFMILIEGDVAQAKALLQRLRERIVPVVVHDRPMAFTISAGICQTDARTDSFEQLLHRADKALYQAKRQGRDRLACWNEEVPDSTLEASTGSLVVVGCGIQFGRHVSERALSEIQQAQVVFCLADPFALAMITRLRPDAVNLGLHYAPGRDRRETYRDIDAAIMREVRAGKAVCAVFYGHPGVFADVPHRVIRKARAEGLVARMEPGISAEACLYADLGIDPGQRGVQSLEATHFLCYDRLIDPQGPVLLWQVALAGDWSCTRLEADPDGLRALVKKLARWYPTEHEVILYEAAQLPIDVFRAERLRLCDLPEASYKEYTTLVIPPLATELRRDPAFAAMPD</sequence>
<dbReference type="RefSeq" id="WP_337335644.1">
    <property type="nucleotide sequence ID" value="NZ_JBBDHC010000013.1"/>
</dbReference>
<proteinExistence type="predicted"/>
<gene>
    <name evidence="7" type="ORF">WB794_09605</name>
</gene>
<keyword evidence="7" id="KW-0808">Transferase</keyword>
<dbReference type="SUPFAM" id="SSF53790">
    <property type="entry name" value="Tetrapyrrole methylase"/>
    <property type="match status" value="1"/>
</dbReference>
<dbReference type="GO" id="GO:0005886">
    <property type="term" value="C:plasma membrane"/>
    <property type="evidence" value="ECO:0007669"/>
    <property type="project" value="TreeGrafter"/>
</dbReference>
<feature type="transmembrane region" description="Helical" evidence="4">
    <location>
        <begin position="382"/>
        <end position="402"/>
    </location>
</feature>
<dbReference type="SUPFAM" id="SSF55073">
    <property type="entry name" value="Nucleotide cyclase"/>
    <property type="match status" value="1"/>
</dbReference>
<dbReference type="CDD" id="cd01949">
    <property type="entry name" value="GGDEF"/>
    <property type="match status" value="1"/>
</dbReference>
<dbReference type="InterPro" id="IPR035996">
    <property type="entry name" value="4pyrrol_Methylase_sf"/>
</dbReference>
<evidence type="ECO:0000256" key="3">
    <source>
        <dbReference type="ARBA" id="ARBA00034247"/>
    </source>
</evidence>
<dbReference type="Gene3D" id="3.30.70.270">
    <property type="match status" value="1"/>
</dbReference>
<dbReference type="GO" id="GO:0052621">
    <property type="term" value="F:diguanylate cyclase activity"/>
    <property type="evidence" value="ECO:0007669"/>
    <property type="project" value="UniProtKB-EC"/>
</dbReference>
<dbReference type="InterPro" id="IPR014777">
    <property type="entry name" value="4pyrrole_Mease_sub1"/>
</dbReference>
<keyword evidence="4" id="KW-0472">Membrane</keyword>
<comment type="cofactor">
    <cofactor evidence="1">
        <name>Mg(2+)</name>
        <dbReference type="ChEBI" id="CHEBI:18420"/>
    </cofactor>
</comment>
<dbReference type="EC" id="2.7.7.65" evidence="2"/>
<dbReference type="InterPro" id="IPR000878">
    <property type="entry name" value="4pyrrol_Mease"/>
</dbReference>
<dbReference type="InterPro" id="IPR050469">
    <property type="entry name" value="Diguanylate_Cyclase"/>
</dbReference>
<evidence type="ECO:0000256" key="1">
    <source>
        <dbReference type="ARBA" id="ARBA00001946"/>
    </source>
</evidence>
<keyword evidence="4" id="KW-1133">Transmembrane helix</keyword>
<keyword evidence="4" id="KW-0812">Transmembrane</keyword>
<dbReference type="SUPFAM" id="SSF48452">
    <property type="entry name" value="TPR-like"/>
    <property type="match status" value="1"/>
</dbReference>
<evidence type="ECO:0000256" key="4">
    <source>
        <dbReference type="SAM" id="Phobius"/>
    </source>
</evidence>
<comment type="catalytic activity">
    <reaction evidence="3">
        <text>2 GTP = 3',3'-c-di-GMP + 2 diphosphate</text>
        <dbReference type="Rhea" id="RHEA:24898"/>
        <dbReference type="ChEBI" id="CHEBI:33019"/>
        <dbReference type="ChEBI" id="CHEBI:37565"/>
        <dbReference type="ChEBI" id="CHEBI:58805"/>
        <dbReference type="EC" id="2.7.7.65"/>
    </reaction>
</comment>
<dbReference type="PANTHER" id="PTHR45138:SF9">
    <property type="entry name" value="DIGUANYLATE CYCLASE DGCM-RELATED"/>
    <property type="match status" value="1"/>
</dbReference>
<dbReference type="Pfam" id="PF00990">
    <property type="entry name" value="GGDEF"/>
    <property type="match status" value="1"/>
</dbReference>
<dbReference type="InterPro" id="IPR043128">
    <property type="entry name" value="Rev_trsase/Diguanyl_cyclase"/>
</dbReference>
<dbReference type="GO" id="GO:0043709">
    <property type="term" value="P:cell adhesion involved in single-species biofilm formation"/>
    <property type="evidence" value="ECO:0007669"/>
    <property type="project" value="TreeGrafter"/>
</dbReference>
<name>A0AAW9R2D4_9GAMM</name>
<dbReference type="InterPro" id="IPR029787">
    <property type="entry name" value="Nucleotide_cyclase"/>
</dbReference>
<comment type="caution">
    <text evidence="7">The sequence shown here is derived from an EMBL/GenBank/DDBJ whole genome shotgun (WGS) entry which is preliminary data.</text>
</comment>
<evidence type="ECO:0000313" key="8">
    <source>
        <dbReference type="Proteomes" id="UP001364472"/>
    </source>
</evidence>
<feature type="chain" id="PRO_5043993065" description="diguanylate cyclase" evidence="5">
    <location>
        <begin position="22"/>
        <end position="839"/>
    </location>
</feature>
<dbReference type="PROSITE" id="PS50887">
    <property type="entry name" value="GGDEF"/>
    <property type="match status" value="1"/>
</dbReference>
<keyword evidence="8" id="KW-1185">Reference proteome</keyword>
<evidence type="ECO:0000313" key="7">
    <source>
        <dbReference type="EMBL" id="MEJ1249925.1"/>
    </source>
</evidence>
<dbReference type="Pfam" id="PF00590">
    <property type="entry name" value="TP_methylase"/>
    <property type="match status" value="1"/>
</dbReference>
<dbReference type="SMART" id="SM00267">
    <property type="entry name" value="GGDEF"/>
    <property type="match status" value="1"/>
</dbReference>
<keyword evidence="5" id="KW-0732">Signal</keyword>
<organism evidence="7 8">
    <name type="scientific">Denitratimonas tolerans</name>
    <dbReference type="NCBI Taxonomy" id="1338420"/>
    <lineage>
        <taxon>Bacteria</taxon>
        <taxon>Pseudomonadati</taxon>
        <taxon>Pseudomonadota</taxon>
        <taxon>Gammaproteobacteria</taxon>
        <taxon>Lysobacterales</taxon>
        <taxon>Lysobacteraceae</taxon>
        <taxon>Denitratimonas</taxon>
    </lineage>
</organism>
<evidence type="ECO:0000259" key="6">
    <source>
        <dbReference type="PROSITE" id="PS50887"/>
    </source>
</evidence>
<dbReference type="GO" id="GO:1902201">
    <property type="term" value="P:negative regulation of bacterial-type flagellum-dependent cell motility"/>
    <property type="evidence" value="ECO:0007669"/>
    <property type="project" value="TreeGrafter"/>
</dbReference>
<dbReference type="PANTHER" id="PTHR45138">
    <property type="entry name" value="REGULATORY COMPONENTS OF SENSORY TRANSDUCTION SYSTEM"/>
    <property type="match status" value="1"/>
</dbReference>
<dbReference type="InterPro" id="IPR011990">
    <property type="entry name" value="TPR-like_helical_dom_sf"/>
</dbReference>
<protein>
    <recommendedName>
        <fullName evidence="2">diguanylate cyclase</fullName>
        <ecNumber evidence="2">2.7.7.65</ecNumber>
    </recommendedName>
</protein>
<dbReference type="NCBIfam" id="TIGR00254">
    <property type="entry name" value="GGDEF"/>
    <property type="match status" value="1"/>
</dbReference>
<feature type="domain" description="GGDEF" evidence="6">
    <location>
        <begin position="446"/>
        <end position="576"/>
    </location>
</feature>
<dbReference type="FunFam" id="3.30.70.270:FF:000001">
    <property type="entry name" value="Diguanylate cyclase domain protein"/>
    <property type="match status" value="1"/>
</dbReference>
<dbReference type="CDD" id="cd19916">
    <property type="entry name" value="OphMA_like"/>
    <property type="match status" value="1"/>
</dbReference>
<reference evidence="7 8" key="1">
    <citation type="journal article" date="2016" name="Antonie Van Leeuwenhoek">
        <title>Denitratimonas tolerans gen. nov., sp. nov., a denitrifying bacterium isolated from a bioreactor for tannery wastewater treatment.</title>
        <authorList>
            <person name="Han S.I."/>
            <person name="Kim J.O."/>
            <person name="Lee Y.R."/>
            <person name="Ekpeghere K.I."/>
            <person name="Koh S.C."/>
            <person name="Whang K.S."/>
        </authorList>
    </citation>
    <scope>NUCLEOTIDE SEQUENCE [LARGE SCALE GENOMIC DNA]</scope>
    <source>
        <strain evidence="7 8">KACC 17565</strain>
    </source>
</reference>
<evidence type="ECO:0000256" key="5">
    <source>
        <dbReference type="SAM" id="SignalP"/>
    </source>
</evidence>
<dbReference type="GO" id="GO:0008168">
    <property type="term" value="F:methyltransferase activity"/>
    <property type="evidence" value="ECO:0007669"/>
    <property type="project" value="InterPro"/>
</dbReference>
<evidence type="ECO:0000256" key="2">
    <source>
        <dbReference type="ARBA" id="ARBA00012528"/>
    </source>
</evidence>
<dbReference type="Gene3D" id="3.40.1010.10">
    <property type="entry name" value="Cobalt-precorrin-4 Transmethylase, Domain 1"/>
    <property type="match status" value="1"/>
</dbReference>
<accession>A0AAW9R2D4</accession>
<feature type="signal peptide" evidence="5">
    <location>
        <begin position="1"/>
        <end position="21"/>
    </location>
</feature>
<dbReference type="Proteomes" id="UP001364472">
    <property type="component" value="Unassembled WGS sequence"/>
</dbReference>
<keyword evidence="7" id="KW-0548">Nucleotidyltransferase</keyword>
<dbReference type="AlphaFoldDB" id="A0AAW9R2D4"/>
<dbReference type="InterPro" id="IPR000160">
    <property type="entry name" value="GGDEF_dom"/>
</dbReference>
<dbReference type="EMBL" id="JBBDHC010000013">
    <property type="protein sequence ID" value="MEJ1249925.1"/>
    <property type="molecule type" value="Genomic_DNA"/>
</dbReference>